<keyword evidence="2" id="KW-1185">Reference proteome</keyword>
<feature type="non-terminal residue" evidence="1">
    <location>
        <position position="1"/>
    </location>
</feature>
<name>A0AC60Q810_IXOPE</name>
<gene>
    <name evidence="1" type="ORF">HPB47_023970</name>
</gene>
<accession>A0AC60Q810</accession>
<sequence>RGSKSDTENVWCYAAPAGSPPPVVTWWRESFLLDDQYNVTTQGISRNELEIPSLGRNDLMATFTCLATNNNISFPVSASVTVDLNFRPLSVWIEGEPHPLSAGKAVTLTCRATGSRPPAAMEWWKAGSRMNATQLNGTSALSFVPVSEDSGKHLSCRAENPLIAGSAIEDGWKLEVHYIPQLNLRLGSKLRHQHIQEGNDVFLECDIRASPWVSDIGWRFDGRDLSTNTSAGVIVSNQSLVLQKVDRRSRGRYTCTATNSEGQGESNPVNLRVRYAPTCKPGQKTVYGAARQEAVRVSCELEADPPDVTFRWRFNSSKELLGSSNVISESTRSWATVVPLAEDDYGTLLCWGKNGIGIQREPCIFTLIPAGPPDMVQNCSMTNQTEDTVAVTCVEGYDGGLPQSFRLELHDTAHRLLRNNVTSDSGATFVARGLPPGTSFVAAVYAFNSRGRSQPKVIIVSTLPAPVSLTRREGLWQLNFSPLLAALIAVVGGLVVIAIAIIIVMKFKGRQHGDK</sequence>
<reference evidence="1 2" key="1">
    <citation type="journal article" date="2020" name="Cell">
        <title>Large-Scale Comparative Analyses of Tick Genomes Elucidate Their Genetic Diversity and Vector Capacities.</title>
        <authorList>
            <consortium name="Tick Genome and Microbiome Consortium (TIGMIC)"/>
            <person name="Jia N."/>
            <person name="Wang J."/>
            <person name="Shi W."/>
            <person name="Du L."/>
            <person name="Sun Y."/>
            <person name="Zhan W."/>
            <person name="Jiang J.F."/>
            <person name="Wang Q."/>
            <person name="Zhang B."/>
            <person name="Ji P."/>
            <person name="Bell-Sakyi L."/>
            <person name="Cui X.M."/>
            <person name="Yuan T.T."/>
            <person name="Jiang B.G."/>
            <person name="Yang W.F."/>
            <person name="Lam T.T."/>
            <person name="Chang Q.C."/>
            <person name="Ding S.J."/>
            <person name="Wang X.J."/>
            <person name="Zhu J.G."/>
            <person name="Ruan X.D."/>
            <person name="Zhao L."/>
            <person name="Wei J.T."/>
            <person name="Ye R.Z."/>
            <person name="Que T.C."/>
            <person name="Du C.H."/>
            <person name="Zhou Y.H."/>
            <person name="Cheng J.X."/>
            <person name="Dai P.F."/>
            <person name="Guo W.B."/>
            <person name="Han X.H."/>
            <person name="Huang E.J."/>
            <person name="Li L.F."/>
            <person name="Wei W."/>
            <person name="Gao Y.C."/>
            <person name="Liu J.Z."/>
            <person name="Shao H.Z."/>
            <person name="Wang X."/>
            <person name="Wang C.C."/>
            <person name="Yang T.C."/>
            <person name="Huo Q.B."/>
            <person name="Li W."/>
            <person name="Chen H.Y."/>
            <person name="Chen S.E."/>
            <person name="Zhou L.G."/>
            <person name="Ni X.B."/>
            <person name="Tian J.H."/>
            <person name="Sheng Y."/>
            <person name="Liu T."/>
            <person name="Pan Y.S."/>
            <person name="Xia L.Y."/>
            <person name="Li J."/>
            <person name="Zhao F."/>
            <person name="Cao W.C."/>
        </authorList>
    </citation>
    <scope>NUCLEOTIDE SEQUENCE [LARGE SCALE GENOMIC DNA]</scope>
    <source>
        <strain evidence="1">Iper-2018</strain>
    </source>
</reference>
<feature type="non-terminal residue" evidence="1">
    <location>
        <position position="515"/>
    </location>
</feature>
<protein>
    <submittedName>
        <fullName evidence="1">Uncharacterized protein</fullName>
    </submittedName>
</protein>
<evidence type="ECO:0000313" key="1">
    <source>
        <dbReference type="EMBL" id="KAG0429096.1"/>
    </source>
</evidence>
<evidence type="ECO:0000313" key="2">
    <source>
        <dbReference type="Proteomes" id="UP000805193"/>
    </source>
</evidence>
<dbReference type="EMBL" id="JABSTQ010009448">
    <property type="protein sequence ID" value="KAG0429096.1"/>
    <property type="molecule type" value="Genomic_DNA"/>
</dbReference>
<proteinExistence type="predicted"/>
<comment type="caution">
    <text evidence="1">The sequence shown here is derived from an EMBL/GenBank/DDBJ whole genome shotgun (WGS) entry which is preliminary data.</text>
</comment>
<dbReference type="Proteomes" id="UP000805193">
    <property type="component" value="Unassembled WGS sequence"/>
</dbReference>
<organism evidence="1 2">
    <name type="scientific">Ixodes persulcatus</name>
    <name type="common">Taiga tick</name>
    <dbReference type="NCBI Taxonomy" id="34615"/>
    <lineage>
        <taxon>Eukaryota</taxon>
        <taxon>Metazoa</taxon>
        <taxon>Ecdysozoa</taxon>
        <taxon>Arthropoda</taxon>
        <taxon>Chelicerata</taxon>
        <taxon>Arachnida</taxon>
        <taxon>Acari</taxon>
        <taxon>Parasitiformes</taxon>
        <taxon>Ixodida</taxon>
        <taxon>Ixodoidea</taxon>
        <taxon>Ixodidae</taxon>
        <taxon>Ixodinae</taxon>
        <taxon>Ixodes</taxon>
    </lineage>
</organism>